<dbReference type="EMBL" id="KZ293491">
    <property type="protein sequence ID" value="PBK60162.1"/>
    <property type="molecule type" value="Genomic_DNA"/>
</dbReference>
<reference evidence="2" key="1">
    <citation type="journal article" date="2017" name="Nat. Ecol. Evol.">
        <title>Genome expansion and lineage-specific genetic innovations in the forest pathogenic fungi Armillaria.</title>
        <authorList>
            <person name="Sipos G."/>
            <person name="Prasanna A.N."/>
            <person name="Walter M.C."/>
            <person name="O'Connor E."/>
            <person name="Balint B."/>
            <person name="Krizsan K."/>
            <person name="Kiss B."/>
            <person name="Hess J."/>
            <person name="Varga T."/>
            <person name="Slot J."/>
            <person name="Riley R."/>
            <person name="Boka B."/>
            <person name="Rigling D."/>
            <person name="Barry K."/>
            <person name="Lee J."/>
            <person name="Mihaltcheva S."/>
            <person name="LaButti K."/>
            <person name="Lipzen A."/>
            <person name="Waldron R."/>
            <person name="Moloney N.M."/>
            <person name="Sperisen C."/>
            <person name="Kredics L."/>
            <person name="Vagvoelgyi C."/>
            <person name="Patrignani A."/>
            <person name="Fitzpatrick D."/>
            <person name="Nagy I."/>
            <person name="Doyle S."/>
            <person name="Anderson J.B."/>
            <person name="Grigoriev I.V."/>
            <person name="Gueldener U."/>
            <person name="Muensterkoetter M."/>
            <person name="Nagy L.G."/>
        </authorList>
    </citation>
    <scope>NUCLEOTIDE SEQUENCE [LARGE SCALE GENOMIC DNA]</scope>
    <source>
        <strain evidence="2">28-4</strain>
    </source>
</reference>
<name>A0A2H3AZB1_9AGAR</name>
<proteinExistence type="predicted"/>
<organism evidence="1 2">
    <name type="scientific">Armillaria solidipes</name>
    <dbReference type="NCBI Taxonomy" id="1076256"/>
    <lineage>
        <taxon>Eukaryota</taxon>
        <taxon>Fungi</taxon>
        <taxon>Dikarya</taxon>
        <taxon>Basidiomycota</taxon>
        <taxon>Agaricomycotina</taxon>
        <taxon>Agaricomycetes</taxon>
        <taxon>Agaricomycetidae</taxon>
        <taxon>Agaricales</taxon>
        <taxon>Marasmiineae</taxon>
        <taxon>Physalacriaceae</taxon>
        <taxon>Armillaria</taxon>
    </lineage>
</organism>
<evidence type="ECO:0000313" key="1">
    <source>
        <dbReference type="EMBL" id="PBK60162.1"/>
    </source>
</evidence>
<gene>
    <name evidence="1" type="ORF">ARMSODRAFT_982518</name>
</gene>
<keyword evidence="2" id="KW-1185">Reference proteome</keyword>
<sequence>MDELIVLTLGQLRGTLRTGFNRQIPAELTPKKIQEGTQILDRGSEDCRGISIGSFSDSSYPRPAWLTAGRLIVSLTLTAHPVVFMFQSSFIAHNYQIVFVESNYEPSCSEFSESSIAGYQYALRAREVQSGETMKDRPTPEPYEKLEERESRLHSCPINAATTVTPSNYRRTLKM</sequence>
<evidence type="ECO:0000313" key="2">
    <source>
        <dbReference type="Proteomes" id="UP000218334"/>
    </source>
</evidence>
<dbReference type="Proteomes" id="UP000218334">
    <property type="component" value="Unassembled WGS sequence"/>
</dbReference>
<accession>A0A2H3AZB1</accession>
<protein>
    <submittedName>
        <fullName evidence="1">Uncharacterized protein</fullName>
    </submittedName>
</protein>
<dbReference type="AlphaFoldDB" id="A0A2H3AZB1"/>